<sequence>MGAKGKAKKLKDDVADYEELRDEVVEEEEEYKSKTMGSRQKAREHKQQLQRLEEKDPEFFQFLKEHDKELLEFNDEDIDEDVETEIDDEVQGEKESDALDIEHPASTAEKEDKPSKTIITSAMVDSWCDALRENVKLGAVRSLMKAFRTACHYGDDGGDDSSQKLSIMSSNVFNKIMLFVLSEMDGILRTLLKLPTSGGKKETVTDIISTKQWKNYSHLVKSYLGNALHVLNQMTDTEMISFTLRRLKYSSIFLAAFPSLLRRYIKVAIHFWGTGGGALPVVSFLFIRDICIRLGSDCLDECFRGIYKAYVLSCQFVNASKLQHIQFLGNCVTELFRVDLPAAYQHAFVFIRQLAMILRDALTMKTKEAFRKVYEWKYMNCLELWTGAICAYSSEADFQPLAYPLTQIISGVARLVPTARYFPLRLRCVRMLNRIAASSGTFIPVSLLLLDMLEMKELNRPPTGGVGKAVDLRTILKVSKPTLKTRAFQEACVFSVVEELAEHLAQWSYSVAFFELSFLPAVRLRNFCKSTKVERFRREMRELIRQIEANAEFTNKKRMSVSFLPNDPAAASFLEDEKKSGVSPLSQHVATLHQRAQQRNDSLMESSVLVGAKGSVFGSKISENDDDSDDDITNEESITVFSSSSWLPGSDSKNKNPKVEEKKKKKKRRKESLEEEAVDEDVVEELILSSDEDEDVPSVGPDVEDAPIKEEDEGEIKMNMDCPFEEPAGGSVVKGTQWCRRETNYE</sequence>
<dbReference type="EMBL" id="CM037157">
    <property type="protein sequence ID" value="KAH7850170.1"/>
    <property type="molecule type" value="Genomic_DNA"/>
</dbReference>
<reference evidence="1 2" key="1">
    <citation type="journal article" date="2021" name="Hortic Res">
        <title>High-quality reference genome and annotation aids understanding of berry development for evergreen blueberry (Vaccinium darrowii).</title>
        <authorList>
            <person name="Yu J."/>
            <person name="Hulse-Kemp A.M."/>
            <person name="Babiker E."/>
            <person name="Staton M."/>
        </authorList>
    </citation>
    <scope>NUCLEOTIDE SEQUENCE [LARGE SCALE GENOMIC DNA]</scope>
    <source>
        <strain evidence="2">cv. NJ 8807/NJ 8810</strain>
        <tissue evidence="1">Young leaf</tissue>
    </source>
</reference>
<evidence type="ECO:0000313" key="2">
    <source>
        <dbReference type="Proteomes" id="UP000828048"/>
    </source>
</evidence>
<accession>A0ACB7Y9V0</accession>
<gene>
    <name evidence="1" type="ORF">Vadar_028752</name>
</gene>
<protein>
    <submittedName>
        <fullName evidence="1">Uncharacterized protein</fullName>
    </submittedName>
</protein>
<organism evidence="1 2">
    <name type="scientific">Vaccinium darrowii</name>
    <dbReference type="NCBI Taxonomy" id="229202"/>
    <lineage>
        <taxon>Eukaryota</taxon>
        <taxon>Viridiplantae</taxon>
        <taxon>Streptophyta</taxon>
        <taxon>Embryophyta</taxon>
        <taxon>Tracheophyta</taxon>
        <taxon>Spermatophyta</taxon>
        <taxon>Magnoliopsida</taxon>
        <taxon>eudicotyledons</taxon>
        <taxon>Gunneridae</taxon>
        <taxon>Pentapetalae</taxon>
        <taxon>asterids</taxon>
        <taxon>Ericales</taxon>
        <taxon>Ericaceae</taxon>
        <taxon>Vaccinioideae</taxon>
        <taxon>Vaccinieae</taxon>
        <taxon>Vaccinium</taxon>
    </lineage>
</organism>
<evidence type="ECO:0000313" key="1">
    <source>
        <dbReference type="EMBL" id="KAH7850170.1"/>
    </source>
</evidence>
<comment type="caution">
    <text evidence="1">The sequence shown here is derived from an EMBL/GenBank/DDBJ whole genome shotgun (WGS) entry which is preliminary data.</text>
</comment>
<proteinExistence type="predicted"/>
<name>A0ACB7Y9V0_9ERIC</name>
<keyword evidence="2" id="KW-1185">Reference proteome</keyword>
<dbReference type="Proteomes" id="UP000828048">
    <property type="component" value="Chromosome 7"/>
</dbReference>